<dbReference type="Proteomes" id="UP000823634">
    <property type="component" value="Unassembled WGS sequence"/>
</dbReference>
<gene>
    <name evidence="1" type="ORF">IAC61_04215</name>
</gene>
<evidence type="ECO:0000313" key="2">
    <source>
        <dbReference type="Proteomes" id="UP000823634"/>
    </source>
</evidence>
<accession>A0A9D9DGX6</accession>
<sequence length="220" mass="24937">MPDTAYSPLSDEELLLRYRSADLLARDELSVRYFRSRRFHLSKAAPSLVGVLDDWTFNEVFFNAYLAAESSFRFGEGRFISFFQVILGHEVAKEADKVIKESSSRQWVYFDKPDPEDGHYYLHDIIPDGSSLNDPKAFSIYAETLLELGKLPKGIKPEAVVVSTMLSDGYSLEEAASFLGLVPSNARMMAYRFRKWAKKVIAEVKSDKAMAKLELALSKI</sequence>
<reference evidence="1" key="1">
    <citation type="submission" date="2020-10" db="EMBL/GenBank/DDBJ databases">
        <authorList>
            <person name="Gilroy R."/>
        </authorList>
    </citation>
    <scope>NUCLEOTIDE SEQUENCE</scope>
    <source>
        <strain evidence="1">17113</strain>
    </source>
</reference>
<dbReference type="AlphaFoldDB" id="A0A9D9DGX6"/>
<reference evidence="1" key="2">
    <citation type="journal article" date="2021" name="PeerJ">
        <title>Extensive microbial diversity within the chicken gut microbiome revealed by metagenomics and culture.</title>
        <authorList>
            <person name="Gilroy R."/>
            <person name="Ravi A."/>
            <person name="Getino M."/>
            <person name="Pursley I."/>
            <person name="Horton D.L."/>
            <person name="Alikhan N.F."/>
            <person name="Baker D."/>
            <person name="Gharbi K."/>
            <person name="Hall N."/>
            <person name="Watson M."/>
            <person name="Adriaenssens E.M."/>
            <person name="Foster-Nyarko E."/>
            <person name="Jarju S."/>
            <person name="Secka A."/>
            <person name="Antonio M."/>
            <person name="Oren A."/>
            <person name="Chaudhuri R.R."/>
            <person name="La Ragione R."/>
            <person name="Hildebrand F."/>
            <person name="Pallen M.J."/>
        </authorList>
    </citation>
    <scope>NUCLEOTIDE SEQUENCE</scope>
    <source>
        <strain evidence="1">17113</strain>
    </source>
</reference>
<dbReference type="EMBL" id="JADINA010000027">
    <property type="protein sequence ID" value="MBO8426508.1"/>
    <property type="molecule type" value="Genomic_DNA"/>
</dbReference>
<organism evidence="1 2">
    <name type="scientific">Candidatus Alloenteromonas pullistercoris</name>
    <dbReference type="NCBI Taxonomy" id="2840785"/>
    <lineage>
        <taxon>Bacteria</taxon>
        <taxon>Bacillati</taxon>
        <taxon>Bacillota</taxon>
        <taxon>Bacillota incertae sedis</taxon>
        <taxon>Candidatus Alloenteromonas</taxon>
    </lineage>
</organism>
<comment type="caution">
    <text evidence="1">The sequence shown here is derived from an EMBL/GenBank/DDBJ whole genome shotgun (WGS) entry which is preliminary data.</text>
</comment>
<protein>
    <submittedName>
        <fullName evidence="1">Uncharacterized protein</fullName>
    </submittedName>
</protein>
<evidence type="ECO:0000313" key="1">
    <source>
        <dbReference type="EMBL" id="MBO8426508.1"/>
    </source>
</evidence>
<proteinExistence type="predicted"/>
<name>A0A9D9DGX6_9FIRM</name>